<organism evidence="2 3">
    <name type="scientific">Linderina pennispora</name>
    <dbReference type="NCBI Taxonomy" id="61395"/>
    <lineage>
        <taxon>Eukaryota</taxon>
        <taxon>Fungi</taxon>
        <taxon>Fungi incertae sedis</taxon>
        <taxon>Zoopagomycota</taxon>
        <taxon>Kickxellomycotina</taxon>
        <taxon>Kickxellomycetes</taxon>
        <taxon>Kickxellales</taxon>
        <taxon>Kickxellaceae</taxon>
        <taxon>Linderina</taxon>
    </lineage>
</organism>
<dbReference type="RefSeq" id="XP_040747638.1">
    <property type="nucleotide sequence ID" value="XM_040890025.1"/>
</dbReference>
<dbReference type="InterPro" id="IPR032839">
    <property type="entry name" value="RAB3GAP_N"/>
</dbReference>
<name>A0A1Y1WLJ7_9FUNG</name>
<dbReference type="STRING" id="61395.A0A1Y1WLJ7"/>
<comment type="caution">
    <text evidence="2">The sequence shown here is derived from an EMBL/GenBank/DDBJ whole genome shotgun (WGS) entry which is preliminary data.</text>
</comment>
<dbReference type="PANTHER" id="PTHR12472">
    <property type="entry name" value="RAB3-GAP REGULATORY DOMAIN"/>
    <property type="match status" value="1"/>
</dbReference>
<dbReference type="GeneID" id="63806673"/>
<dbReference type="PANTHER" id="PTHR12472:SF0">
    <property type="entry name" value="RAB3 GTPASE-ACTIVATING PROTEIN NON-CATALYTIC SUBUNIT"/>
    <property type="match status" value="1"/>
</dbReference>
<keyword evidence="3" id="KW-1185">Reference proteome</keyword>
<accession>A0A1Y1WLJ7</accession>
<gene>
    <name evidence="2" type="ORF">DL89DRAFT_289990</name>
</gene>
<evidence type="ECO:0000313" key="2">
    <source>
        <dbReference type="EMBL" id="ORX74427.1"/>
    </source>
</evidence>
<dbReference type="AlphaFoldDB" id="A0A1Y1WLJ7"/>
<reference evidence="2 3" key="1">
    <citation type="submission" date="2016-07" db="EMBL/GenBank/DDBJ databases">
        <title>Pervasive Adenine N6-methylation of Active Genes in Fungi.</title>
        <authorList>
            <consortium name="DOE Joint Genome Institute"/>
            <person name="Mondo S.J."/>
            <person name="Dannebaum R.O."/>
            <person name="Kuo R.C."/>
            <person name="Labutti K."/>
            <person name="Haridas S."/>
            <person name="Kuo A."/>
            <person name="Salamov A."/>
            <person name="Ahrendt S.R."/>
            <person name="Lipzen A."/>
            <person name="Sullivan W."/>
            <person name="Andreopoulos W.B."/>
            <person name="Clum A."/>
            <person name="Lindquist E."/>
            <person name="Daum C."/>
            <person name="Ramamoorthy G.K."/>
            <person name="Gryganskyi A."/>
            <person name="Culley D."/>
            <person name="Magnuson J.K."/>
            <person name="James T.Y."/>
            <person name="O'Malley M.A."/>
            <person name="Stajich J.E."/>
            <person name="Spatafora J.W."/>
            <person name="Visel A."/>
            <person name="Grigoriev I.V."/>
        </authorList>
    </citation>
    <scope>NUCLEOTIDE SEQUENCE [LARGE SCALE GENOMIC DNA]</scope>
    <source>
        <strain evidence="2 3">ATCC 12442</strain>
    </source>
</reference>
<dbReference type="EMBL" id="MCFD01000001">
    <property type="protein sequence ID" value="ORX74427.1"/>
    <property type="molecule type" value="Genomic_DNA"/>
</dbReference>
<dbReference type="Pfam" id="PF14655">
    <property type="entry name" value="RAB3GAP2_N"/>
    <property type="match status" value="2"/>
</dbReference>
<evidence type="ECO:0000259" key="1">
    <source>
        <dbReference type="Pfam" id="PF14655"/>
    </source>
</evidence>
<evidence type="ECO:0000313" key="3">
    <source>
        <dbReference type="Proteomes" id="UP000193922"/>
    </source>
</evidence>
<feature type="domain" description="Rab3-GAP regulatory subunit N-terminal" evidence="1">
    <location>
        <begin position="209"/>
        <end position="288"/>
    </location>
</feature>
<dbReference type="Proteomes" id="UP000193922">
    <property type="component" value="Unassembled WGS sequence"/>
</dbReference>
<sequence length="353" mass="37368">MSQTIATSRNRQVGVTLRSTVPRTVLKFLHDTDEISLSACKFATSIDGAFLAIAYESQYVLCALVSVGTEASISGQAAVCVAVGYETGHLRIFSQHGHLLTTHCLHGAALLGIRVRMEELGAEEVNLTFADGHLVSIDGQSLYLALRLCVDASAEECPGFAYKKWRFGHEPLAGLAKAHSSVDAVTARFLVAPQQGAALGGRRIFAGRVAMRVTGAVLGLAKSYLFRDPAPAEAAQGALVPCLFWLHDPPRRVLEIAEAPGNQVAACRDGLGRIMLKGVRGSQCAWMEKSGLAVFEGSTYRSIGSSAIGLGWTLVQAPTQPLGASLAAVQPMHPAQCLLVGTSGDVSRVDIFI</sequence>
<protein>
    <recommendedName>
        <fullName evidence="1">Rab3-GAP regulatory subunit N-terminal domain-containing protein</fullName>
    </recommendedName>
</protein>
<dbReference type="InterPro" id="IPR026059">
    <property type="entry name" value="Rab3GAP2"/>
</dbReference>
<dbReference type="OrthoDB" id="360390at2759"/>
<proteinExistence type="predicted"/>
<feature type="domain" description="Rab3-GAP regulatory subunit N-terminal" evidence="1">
    <location>
        <begin position="64"/>
        <end position="169"/>
    </location>
</feature>